<protein>
    <submittedName>
        <fullName evidence="1">Uncharacterized protein</fullName>
    </submittedName>
</protein>
<sequence>MTDLRNPNPARPAPGEITEVVRPAAIVPEESARSILVELALRDVQHGGVWQAGPSLWSRWDRPWNGTENLAGAELIGRIHVAYGTPTRYEITVYRVTVTAFGAQLGWTVETLCDEALGHGGLRLADCPRTVMGATPQPFRF</sequence>
<name>A0ABV5LQ82_9ACTN</name>
<dbReference type="RefSeq" id="WP_380138609.1">
    <property type="nucleotide sequence ID" value="NZ_JBHLUI010000009.1"/>
</dbReference>
<proteinExistence type="predicted"/>
<gene>
    <name evidence="1" type="ORF">ACFFVI_04705</name>
</gene>
<evidence type="ECO:0000313" key="2">
    <source>
        <dbReference type="Proteomes" id="UP001589748"/>
    </source>
</evidence>
<evidence type="ECO:0000313" key="1">
    <source>
        <dbReference type="EMBL" id="MFB9376262.1"/>
    </source>
</evidence>
<comment type="caution">
    <text evidence="1">The sequence shown here is derived from an EMBL/GenBank/DDBJ whole genome shotgun (WGS) entry which is preliminary data.</text>
</comment>
<reference evidence="1 2" key="1">
    <citation type="submission" date="2024-09" db="EMBL/GenBank/DDBJ databases">
        <authorList>
            <person name="Sun Q."/>
            <person name="Mori K."/>
        </authorList>
    </citation>
    <scope>NUCLEOTIDE SEQUENCE [LARGE SCALE GENOMIC DNA]</scope>
    <source>
        <strain evidence="1 2">TISTR 1856</strain>
    </source>
</reference>
<dbReference type="Proteomes" id="UP001589748">
    <property type="component" value="Unassembled WGS sequence"/>
</dbReference>
<organism evidence="1 2">
    <name type="scientific">Kineococcus gynurae</name>
    <dbReference type="NCBI Taxonomy" id="452979"/>
    <lineage>
        <taxon>Bacteria</taxon>
        <taxon>Bacillati</taxon>
        <taxon>Actinomycetota</taxon>
        <taxon>Actinomycetes</taxon>
        <taxon>Kineosporiales</taxon>
        <taxon>Kineosporiaceae</taxon>
        <taxon>Kineococcus</taxon>
    </lineage>
</organism>
<accession>A0ABV5LQ82</accession>
<dbReference type="EMBL" id="JBHMDM010000003">
    <property type="protein sequence ID" value="MFB9376262.1"/>
    <property type="molecule type" value="Genomic_DNA"/>
</dbReference>
<keyword evidence="2" id="KW-1185">Reference proteome</keyword>